<dbReference type="Proteomes" id="UP001224674">
    <property type="component" value="Chromosome"/>
</dbReference>
<dbReference type="GO" id="GO:1990481">
    <property type="term" value="P:mRNA pseudouridine synthesis"/>
    <property type="evidence" value="ECO:0007669"/>
    <property type="project" value="TreeGrafter"/>
</dbReference>
<dbReference type="EMBL" id="CP122566">
    <property type="protein sequence ID" value="WGH94109.1"/>
    <property type="molecule type" value="Genomic_DNA"/>
</dbReference>
<dbReference type="Gene3D" id="3.30.2350.10">
    <property type="entry name" value="Pseudouridine synthase"/>
    <property type="match status" value="1"/>
</dbReference>
<dbReference type="SUPFAM" id="SSF55120">
    <property type="entry name" value="Pseudouridine synthase"/>
    <property type="match status" value="1"/>
</dbReference>
<dbReference type="GO" id="GO:0003723">
    <property type="term" value="F:RNA binding"/>
    <property type="evidence" value="ECO:0007669"/>
    <property type="project" value="InterPro"/>
</dbReference>
<dbReference type="Gene3D" id="2.30.130.10">
    <property type="entry name" value="PUA domain"/>
    <property type="match status" value="1"/>
</dbReference>
<dbReference type="InterPro" id="IPR020103">
    <property type="entry name" value="PsdUridine_synth_cat_dom_sf"/>
</dbReference>
<feature type="domain" description="Pseudouridine synthase II N-terminal" evidence="6">
    <location>
        <begin position="40"/>
        <end position="194"/>
    </location>
</feature>
<dbReference type="PANTHER" id="PTHR13767:SF2">
    <property type="entry name" value="PSEUDOURIDYLATE SYNTHASE TRUB1"/>
    <property type="match status" value="1"/>
</dbReference>
<dbReference type="EC" id="5.4.99.25" evidence="5"/>
<evidence type="ECO:0000256" key="4">
    <source>
        <dbReference type="ARBA" id="ARBA00023235"/>
    </source>
</evidence>
<evidence type="ECO:0000313" key="8">
    <source>
        <dbReference type="EMBL" id="WGH94109.1"/>
    </source>
</evidence>
<evidence type="ECO:0000259" key="7">
    <source>
        <dbReference type="Pfam" id="PF16198"/>
    </source>
</evidence>
<dbReference type="InterPro" id="IPR036974">
    <property type="entry name" value="PUA_sf"/>
</dbReference>
<comment type="function">
    <text evidence="5">Responsible for synthesis of pseudouridine from uracil-55 in the psi GC loop of transfer RNAs.</text>
</comment>
<dbReference type="PANTHER" id="PTHR13767">
    <property type="entry name" value="TRNA-PSEUDOURIDINE SYNTHASE"/>
    <property type="match status" value="1"/>
</dbReference>
<evidence type="ECO:0000256" key="1">
    <source>
        <dbReference type="ARBA" id="ARBA00000385"/>
    </source>
</evidence>
<feature type="active site" description="Nucleophile" evidence="5">
    <location>
        <position position="55"/>
    </location>
</feature>
<gene>
    <name evidence="5 8" type="primary">truB</name>
    <name evidence="8" type="ORF">QDX21_04785</name>
</gene>
<dbReference type="FunFam" id="3.30.2350.10:FF:000011">
    <property type="entry name" value="tRNA pseudouridine synthase B"/>
    <property type="match status" value="1"/>
</dbReference>
<reference evidence="8 9" key="1">
    <citation type="submission" date="2023-03" db="EMBL/GenBank/DDBJ databases">
        <title>Complete genome sequences of several Auritidibacter ignavus strains isolated from ear infections.</title>
        <authorList>
            <person name="Baehr T."/>
            <person name="Baumhoegger A.M."/>
        </authorList>
    </citation>
    <scope>NUCLEOTIDE SEQUENCE [LARGE SCALE GENOMIC DNA]</scope>
    <source>
        <strain evidence="8 9">BABAE-6</strain>
    </source>
</reference>
<evidence type="ECO:0000256" key="2">
    <source>
        <dbReference type="ARBA" id="ARBA00005642"/>
    </source>
</evidence>
<evidence type="ECO:0000256" key="3">
    <source>
        <dbReference type="ARBA" id="ARBA00022694"/>
    </source>
</evidence>
<dbReference type="InterPro" id="IPR002501">
    <property type="entry name" value="PsdUridine_synth_N"/>
</dbReference>
<name>A0AAJ6DD42_9MICC</name>
<dbReference type="Pfam" id="PF16198">
    <property type="entry name" value="TruB_C_2"/>
    <property type="match status" value="1"/>
</dbReference>
<dbReference type="InterPro" id="IPR032819">
    <property type="entry name" value="TruB_C"/>
</dbReference>
<dbReference type="GO" id="GO:0160148">
    <property type="term" value="F:tRNA pseudouridine(55) synthase activity"/>
    <property type="evidence" value="ECO:0007669"/>
    <property type="project" value="UniProtKB-EC"/>
</dbReference>
<dbReference type="RefSeq" id="WP_279675261.1">
    <property type="nucleotide sequence ID" value="NZ_CP122566.1"/>
</dbReference>
<dbReference type="CDD" id="cd02573">
    <property type="entry name" value="PseudoU_synth_EcTruB"/>
    <property type="match status" value="1"/>
</dbReference>
<proteinExistence type="inferred from homology"/>
<evidence type="ECO:0000256" key="5">
    <source>
        <dbReference type="HAMAP-Rule" id="MF_01080"/>
    </source>
</evidence>
<evidence type="ECO:0000313" key="9">
    <source>
        <dbReference type="Proteomes" id="UP001224674"/>
    </source>
</evidence>
<keyword evidence="3 5" id="KW-0819">tRNA processing</keyword>
<dbReference type="HAMAP" id="MF_01080">
    <property type="entry name" value="TruB_bact"/>
    <property type="match status" value="1"/>
</dbReference>
<accession>A0AAJ6DD42</accession>
<feature type="domain" description="tRNA pseudouridylate synthase B C-terminal" evidence="7">
    <location>
        <begin position="195"/>
        <end position="235"/>
    </location>
</feature>
<dbReference type="Pfam" id="PF01509">
    <property type="entry name" value="TruB_N"/>
    <property type="match status" value="1"/>
</dbReference>
<keyword evidence="4 5" id="KW-0413">Isomerase</keyword>
<dbReference type="AlphaFoldDB" id="A0AAJ6DD42"/>
<evidence type="ECO:0000259" key="6">
    <source>
        <dbReference type="Pfam" id="PF01509"/>
    </source>
</evidence>
<dbReference type="GO" id="GO:0031119">
    <property type="term" value="P:tRNA pseudouridine synthesis"/>
    <property type="evidence" value="ECO:0007669"/>
    <property type="project" value="UniProtKB-UniRule"/>
</dbReference>
<keyword evidence="9" id="KW-1185">Reference proteome</keyword>
<protein>
    <recommendedName>
        <fullName evidence="5">tRNA pseudouridine synthase B</fullName>
        <ecNumber evidence="5">5.4.99.25</ecNumber>
    </recommendedName>
    <alternativeName>
        <fullName evidence="5">tRNA pseudouridine(55) synthase</fullName>
        <shortName evidence="5">Psi55 synthase</shortName>
    </alternativeName>
    <alternativeName>
        <fullName evidence="5">tRNA pseudouridylate synthase</fullName>
    </alternativeName>
    <alternativeName>
        <fullName evidence="5">tRNA-uridine isomerase</fullName>
    </alternativeName>
</protein>
<dbReference type="InterPro" id="IPR014780">
    <property type="entry name" value="tRNA_psdUridine_synth_TruB"/>
</dbReference>
<comment type="similarity">
    <text evidence="2 5">Belongs to the pseudouridine synthase TruB family. Type 1 subfamily.</text>
</comment>
<comment type="catalytic activity">
    <reaction evidence="1 5">
        <text>uridine(55) in tRNA = pseudouridine(55) in tRNA</text>
        <dbReference type="Rhea" id="RHEA:42532"/>
        <dbReference type="Rhea" id="RHEA-COMP:10101"/>
        <dbReference type="Rhea" id="RHEA-COMP:10102"/>
        <dbReference type="ChEBI" id="CHEBI:65314"/>
        <dbReference type="ChEBI" id="CHEBI:65315"/>
        <dbReference type="EC" id="5.4.99.25"/>
    </reaction>
</comment>
<dbReference type="NCBIfam" id="TIGR00431">
    <property type="entry name" value="TruB"/>
    <property type="match status" value="1"/>
</dbReference>
<sequence>MSFSTSASNTSQAPGRSVSGLVLVDKPTGWTSHDVVAKLRKLAGTRKVGHAGTLDPMATGLLVVGFNKATRLLTHITGTNKTYAATIRLGVNTTTDDADGEVIQRRYANAVTRDRLEVAIAELTGEIDQIPSAVSAIKVGGKRAYQRVRDGEKVELPARRVTVSRFKVTGVHRLDKGKILDIEVAIDCSSGTYIRALARDLGESLNTGGHLIALRRTRVGPFTIDKAHTIEQLGSRFDYCELSQACSELFPVREVCDHEAEALSFGRLISPNDDDRCYAARHDGDTVIALIENARTKTGYGAKPQVVFVTDYRIHTEGEA</sequence>
<organism evidence="8 9">
    <name type="scientific">Auritidibacter ignavus</name>
    <dbReference type="NCBI Taxonomy" id="678932"/>
    <lineage>
        <taxon>Bacteria</taxon>
        <taxon>Bacillati</taxon>
        <taxon>Actinomycetota</taxon>
        <taxon>Actinomycetes</taxon>
        <taxon>Micrococcales</taxon>
        <taxon>Micrococcaceae</taxon>
        <taxon>Auritidibacter</taxon>
    </lineage>
</organism>